<dbReference type="EMBL" id="CAXAMM010033336">
    <property type="protein sequence ID" value="CAK9071233.1"/>
    <property type="molecule type" value="Genomic_DNA"/>
</dbReference>
<evidence type="ECO:0000256" key="2">
    <source>
        <dbReference type="SAM" id="MobiDB-lite"/>
    </source>
</evidence>
<evidence type="ECO:0000313" key="3">
    <source>
        <dbReference type="EMBL" id="CAK9071233.1"/>
    </source>
</evidence>
<evidence type="ECO:0000256" key="1">
    <source>
        <dbReference type="SAM" id="Coils"/>
    </source>
</evidence>
<gene>
    <name evidence="3" type="ORF">SCF082_LOCUS35303</name>
</gene>
<keyword evidence="1" id="KW-0175">Coiled coil</keyword>
<reference evidence="3 4" key="1">
    <citation type="submission" date="2024-02" db="EMBL/GenBank/DDBJ databases">
        <authorList>
            <person name="Chen Y."/>
            <person name="Shah S."/>
            <person name="Dougan E. K."/>
            <person name="Thang M."/>
            <person name="Chan C."/>
        </authorList>
    </citation>
    <scope>NUCLEOTIDE SEQUENCE [LARGE SCALE GENOMIC DNA]</scope>
</reference>
<feature type="coiled-coil region" evidence="1">
    <location>
        <begin position="199"/>
        <end position="269"/>
    </location>
</feature>
<feature type="compositionally biased region" description="Basic and acidic residues" evidence="2">
    <location>
        <begin position="140"/>
        <end position="152"/>
    </location>
</feature>
<keyword evidence="4" id="KW-1185">Reference proteome</keyword>
<dbReference type="SUPFAM" id="SSF53335">
    <property type="entry name" value="S-adenosyl-L-methionine-dependent methyltransferases"/>
    <property type="match status" value="1"/>
</dbReference>
<name>A0ABP0P5A2_9DINO</name>
<dbReference type="Proteomes" id="UP001642464">
    <property type="component" value="Unassembled WGS sequence"/>
</dbReference>
<proteinExistence type="predicted"/>
<sequence>MASDAWGEDVCLFPCQTLSAGHSAQGTDGDGLGQIQLDGEMLQGRQIQVDEHVLEIYMAKRSADDLDPDDVGLRLWPGGPPDSFGKLRSGCLKHRTLLDMGCGTGFLGLLAARGLDVEEAVAARSRWRMPTLDDADMVEADDRTEKPQEQKQQKPPHPRRIWSKSTTTSTKHLYETARTPQKISKDTIAEERQHPIHSKRQVEEEMRSMLEKMQELNIQMKAEADQIRSSGSAATEQIVEQYEGLQTQIRKLTDISQRHEDEIEDLRCISDYTHELVLDRENRESATKMIVKAWPREASYYDRSRITYWLVEKAGVQNVKQEHGYYTQSRKFQLSPVSILTFADQDDRQRFERFAYTSFSGKFPLYYWNEKGDYVQHHKGGRHRLIITNYISKTDLTLNLTLTTLLHILTTHDASPYKGQDTLSHRPTDKQIYNFRAKQVVAKTTYDRDQGIAAIVLEKGLMDIVKEKWHEGWKEAHKDHPRAGAKVVLSDRPGRSLELARLNGSAAGAGEVEVKALAWGSDLVDETEGAVYDVVLLSEVLYVAQPSCVPWSLDDADLLALAEMTKAKLSAEGHVWVTYGNRENGGAQFAAAAAAAGLAVEERRLEEFVPAELLQSRAASALRRVKVFHLQHAGVAVEDGYLIEQFDYFSTLVADYEYAERLCFNRTRRRNRVLVSQERAGRVHGDFTAECDNFQEPS</sequence>
<evidence type="ECO:0000313" key="4">
    <source>
        <dbReference type="Proteomes" id="UP001642464"/>
    </source>
</evidence>
<organism evidence="3 4">
    <name type="scientific">Durusdinium trenchii</name>
    <dbReference type="NCBI Taxonomy" id="1381693"/>
    <lineage>
        <taxon>Eukaryota</taxon>
        <taxon>Sar</taxon>
        <taxon>Alveolata</taxon>
        <taxon>Dinophyceae</taxon>
        <taxon>Suessiales</taxon>
        <taxon>Symbiodiniaceae</taxon>
        <taxon>Durusdinium</taxon>
    </lineage>
</organism>
<dbReference type="InterPro" id="IPR029063">
    <property type="entry name" value="SAM-dependent_MTases_sf"/>
</dbReference>
<accession>A0ABP0P5A2</accession>
<protein>
    <submittedName>
        <fullName evidence="3">Ubiquitin-like domain-containing protein</fullName>
    </submittedName>
</protein>
<comment type="caution">
    <text evidence="3">The sequence shown here is derived from an EMBL/GenBank/DDBJ whole genome shotgun (WGS) entry which is preliminary data.</text>
</comment>
<feature type="region of interest" description="Disordered" evidence="2">
    <location>
        <begin position="139"/>
        <end position="174"/>
    </location>
</feature>
<dbReference type="Gene3D" id="3.40.50.150">
    <property type="entry name" value="Vaccinia Virus protein VP39"/>
    <property type="match status" value="1"/>
</dbReference>